<dbReference type="eggNOG" id="COG0405">
    <property type="taxonomic scope" value="Bacteria"/>
</dbReference>
<comment type="pathway">
    <text evidence="8">Sulfur metabolism; glutathione metabolism.</text>
</comment>
<evidence type="ECO:0000256" key="8">
    <source>
        <dbReference type="RuleBase" id="RU368036"/>
    </source>
</evidence>
<feature type="binding site" evidence="7">
    <location>
        <position position="84"/>
    </location>
    <ligand>
        <name>L-glutamate</name>
        <dbReference type="ChEBI" id="CHEBI:29985"/>
    </ligand>
</feature>
<dbReference type="InterPro" id="IPR000101">
    <property type="entry name" value="GGT_peptidase"/>
</dbReference>
<dbReference type="RefSeq" id="WP_011423003.1">
    <property type="nucleotide sequence ID" value="NC_007760.1"/>
</dbReference>
<comment type="subunit">
    <text evidence="8">This enzyme consists of two polypeptide chains, which are synthesized in precursor form from a single polypeptide.</text>
</comment>
<evidence type="ECO:0000313" key="11">
    <source>
        <dbReference type="Proteomes" id="UP000001935"/>
    </source>
</evidence>
<dbReference type="SUPFAM" id="SSF56235">
    <property type="entry name" value="N-terminal nucleophile aminohydrolases (Ntn hydrolases)"/>
    <property type="match status" value="1"/>
</dbReference>
<evidence type="ECO:0000256" key="3">
    <source>
        <dbReference type="ARBA" id="ARBA00009381"/>
    </source>
</evidence>
<sequence length="552" mass="57084">MPLLLALLLSATAASPRGAVATGHPAASAAAAQVLREGGNAVDAAVAAAFALSVVEPESSGIGGGGFALVYLARERRVVALDFREVAPRGASATMFAGGAGGTGPSRSLDGGLAVAVPGAVKGYAELARRFGTRPLPRLVEPAARLAEQGAPVNLHYVRAARSRLPCLGARPEAARTFLERGDGRAPAAPAPGWRLRQPELARTLRALGRDPEAFYRGPLARRIARAAQAEGGVLTEADLAAYRTRERTPLEGRYRGHRVVSMPLPSSGGSIVIGLLQALEHEDPREGGYRPERFLHAMAEVEKRLFARRAVLGDPAFVPGAAQVERELVSPDGAARLAAAVGERAATVEAPPPTQESSQTAHLSVIDREGNAVALTTTVNFLFGSCVVVPGTGILLNDEMDDFDAAPGAANVFGAVGTGANAPAPGKVPLSSMAPTLVFDPAGKLALVVGAAGGTTIPTTVAQVISHVVDDGMGLAEALAAPRIHHQWRPDALQVEPNGLEAATARALEARGHRLLWRERRWSNAHAARVAPEGWVEAASDPLLEGGAAAP</sequence>
<dbReference type="Gene3D" id="3.60.20.40">
    <property type="match status" value="1"/>
</dbReference>
<dbReference type="KEGG" id="ade:Adeh_3957"/>
<feature type="active site" description="Nucleophile" evidence="6">
    <location>
        <position position="361"/>
    </location>
</feature>
<evidence type="ECO:0000256" key="4">
    <source>
        <dbReference type="ARBA" id="ARBA00023315"/>
    </source>
</evidence>
<comment type="PTM">
    <text evidence="8">Cleaved by autocatalysis into a large and a small subunit.</text>
</comment>
<dbReference type="InterPro" id="IPR029055">
    <property type="entry name" value="Ntn_hydrolases_N"/>
</dbReference>
<feature type="binding site" evidence="7">
    <location>
        <position position="455"/>
    </location>
    <ligand>
        <name>L-glutamate</name>
        <dbReference type="ChEBI" id="CHEBI:29985"/>
    </ligand>
</feature>
<dbReference type="GO" id="GO:0006751">
    <property type="term" value="P:glutathione catabolic process"/>
    <property type="evidence" value="ECO:0007669"/>
    <property type="project" value="UniProtKB-UniRule"/>
</dbReference>
<dbReference type="PROSITE" id="PS00462">
    <property type="entry name" value="G_GLU_TRANSPEPTIDASE"/>
    <property type="match status" value="1"/>
</dbReference>
<dbReference type="InterPro" id="IPR051792">
    <property type="entry name" value="GGT_bact"/>
</dbReference>
<feature type="binding site" evidence="7">
    <location>
        <position position="403"/>
    </location>
    <ligand>
        <name>L-glutamate</name>
        <dbReference type="ChEBI" id="CHEBI:29985"/>
    </ligand>
</feature>
<keyword evidence="8" id="KW-0378">Hydrolase</keyword>
<dbReference type="NCBIfam" id="TIGR00066">
    <property type="entry name" value="g_glut_trans"/>
    <property type="match status" value="1"/>
</dbReference>
<dbReference type="EC" id="2.3.2.2" evidence="8"/>
<evidence type="ECO:0000256" key="7">
    <source>
        <dbReference type="PIRSR" id="PIRSR600101-2"/>
    </source>
</evidence>
<feature type="binding site" evidence="7">
    <location>
        <begin position="432"/>
        <end position="433"/>
    </location>
    <ligand>
        <name>L-glutamate</name>
        <dbReference type="ChEBI" id="CHEBI:29985"/>
    </ligand>
</feature>
<evidence type="ECO:0000256" key="6">
    <source>
        <dbReference type="PIRSR" id="PIRSR600101-1"/>
    </source>
</evidence>
<dbReference type="MEROPS" id="T03.001"/>
<feature type="binding site" evidence="7">
    <location>
        <begin position="379"/>
        <end position="381"/>
    </location>
    <ligand>
        <name>L-glutamate</name>
        <dbReference type="ChEBI" id="CHEBI:29985"/>
    </ligand>
</feature>
<dbReference type="GO" id="GO:0036374">
    <property type="term" value="F:glutathione hydrolase activity"/>
    <property type="evidence" value="ECO:0007669"/>
    <property type="project" value="UniProtKB-UniRule"/>
</dbReference>
<evidence type="ECO:0000313" key="10">
    <source>
        <dbReference type="EMBL" id="ABC83721.1"/>
    </source>
</evidence>
<name>Q2IGL0_ANADE</name>
<dbReference type="UniPathway" id="UPA00204"/>
<comment type="catalytic activity">
    <reaction evidence="5 8">
        <text>an N-terminal (5-L-glutamyl)-[peptide] + an alpha-amino acid = 5-L-glutamyl amino acid + an N-terminal L-alpha-aminoacyl-[peptide]</text>
        <dbReference type="Rhea" id="RHEA:23904"/>
        <dbReference type="Rhea" id="RHEA-COMP:9780"/>
        <dbReference type="Rhea" id="RHEA-COMP:9795"/>
        <dbReference type="ChEBI" id="CHEBI:77644"/>
        <dbReference type="ChEBI" id="CHEBI:78597"/>
        <dbReference type="ChEBI" id="CHEBI:78599"/>
        <dbReference type="ChEBI" id="CHEBI:78608"/>
        <dbReference type="EC" id="2.3.2.2"/>
    </reaction>
</comment>
<dbReference type="Proteomes" id="UP000001935">
    <property type="component" value="Chromosome"/>
</dbReference>
<evidence type="ECO:0000256" key="2">
    <source>
        <dbReference type="ARBA" id="ARBA00001089"/>
    </source>
</evidence>
<reference evidence="10 11" key="1">
    <citation type="submission" date="2006-01" db="EMBL/GenBank/DDBJ databases">
        <title>Complete sequence of Anaeromyxobacter dehalogenans 2CP-C.</title>
        <authorList>
            <consortium name="US DOE Joint Genome Institute"/>
            <person name="Copeland A."/>
            <person name="Lucas S."/>
            <person name="Lapidus A."/>
            <person name="Barry K."/>
            <person name="Detter J.C."/>
            <person name="Glavina T."/>
            <person name="Hammon N."/>
            <person name="Israni S."/>
            <person name="Pitluck S."/>
            <person name="Brettin T."/>
            <person name="Bruce D."/>
            <person name="Han C."/>
            <person name="Tapia R."/>
            <person name="Gilna P."/>
            <person name="Kiss H."/>
            <person name="Schmutz J."/>
            <person name="Larimer F."/>
            <person name="Land M."/>
            <person name="Kyrpides N."/>
            <person name="Anderson I."/>
            <person name="Sanford R.A."/>
            <person name="Ritalahti K.M."/>
            <person name="Thomas H.S."/>
            <person name="Kirby J.R."/>
            <person name="Zhulin I.B."/>
            <person name="Loeffler F.E."/>
            <person name="Richardson P."/>
        </authorList>
    </citation>
    <scope>NUCLEOTIDE SEQUENCE [LARGE SCALE GENOMIC DNA]</scope>
    <source>
        <strain evidence="10 11">2CP-C</strain>
    </source>
</reference>
<dbReference type="AlphaFoldDB" id="Q2IGL0"/>
<dbReference type="EMBL" id="CP000251">
    <property type="protein sequence ID" value="ABC83721.1"/>
    <property type="molecule type" value="Genomic_DNA"/>
</dbReference>
<organism evidence="10 11">
    <name type="scientific">Anaeromyxobacter dehalogenans (strain 2CP-C)</name>
    <dbReference type="NCBI Taxonomy" id="290397"/>
    <lineage>
        <taxon>Bacteria</taxon>
        <taxon>Pseudomonadati</taxon>
        <taxon>Myxococcota</taxon>
        <taxon>Myxococcia</taxon>
        <taxon>Myxococcales</taxon>
        <taxon>Cystobacterineae</taxon>
        <taxon>Anaeromyxobacteraceae</taxon>
        <taxon>Anaeromyxobacter</taxon>
    </lineage>
</organism>
<dbReference type="InterPro" id="IPR043137">
    <property type="entry name" value="GGT_ssub_C"/>
</dbReference>
<feature type="signal peptide" evidence="9">
    <location>
        <begin position="1"/>
        <end position="21"/>
    </location>
</feature>
<dbReference type="GO" id="GO:0006750">
    <property type="term" value="P:glutathione biosynthetic process"/>
    <property type="evidence" value="ECO:0007669"/>
    <property type="project" value="UniProtKB-KW"/>
</dbReference>
<keyword evidence="8" id="KW-0317">Glutathione biosynthesis</keyword>
<dbReference type="InterPro" id="IPR043138">
    <property type="entry name" value="GGT_lsub"/>
</dbReference>
<dbReference type="PANTHER" id="PTHR43199:SF6">
    <property type="entry name" value="GLUTATHIONE HYDROLASE PROENZYME"/>
    <property type="match status" value="1"/>
</dbReference>
<comment type="similarity">
    <text evidence="3 8">Belongs to the gamma-glutamyltransferase family.</text>
</comment>
<dbReference type="OrthoDB" id="5297205at2"/>
<proteinExistence type="inferred from homology"/>
<evidence type="ECO:0000256" key="9">
    <source>
        <dbReference type="SAM" id="SignalP"/>
    </source>
</evidence>
<dbReference type="Gene3D" id="1.10.246.130">
    <property type="match status" value="1"/>
</dbReference>
<comment type="catalytic activity">
    <reaction evidence="2 8">
        <text>glutathione + H2O = L-cysteinylglycine + L-glutamate</text>
        <dbReference type="Rhea" id="RHEA:28807"/>
        <dbReference type="ChEBI" id="CHEBI:15377"/>
        <dbReference type="ChEBI" id="CHEBI:29985"/>
        <dbReference type="ChEBI" id="CHEBI:57925"/>
        <dbReference type="ChEBI" id="CHEBI:61694"/>
        <dbReference type="EC" id="3.4.19.13"/>
    </reaction>
</comment>
<keyword evidence="9" id="KW-0732">Signal</keyword>
<dbReference type="GO" id="GO:0103068">
    <property type="term" value="F:leukotriene C4 gamma-glutamyl transferase activity"/>
    <property type="evidence" value="ECO:0007669"/>
    <property type="project" value="UniProtKB-EC"/>
</dbReference>
<keyword evidence="4 8" id="KW-0012">Acyltransferase</keyword>
<keyword evidence="8" id="KW-0865">Zymogen</keyword>
<evidence type="ECO:0000256" key="5">
    <source>
        <dbReference type="ARBA" id="ARBA00047417"/>
    </source>
</evidence>
<dbReference type="PANTHER" id="PTHR43199">
    <property type="entry name" value="GLUTATHIONE HYDROLASE"/>
    <property type="match status" value="1"/>
</dbReference>
<dbReference type="STRING" id="290397.Adeh_3957"/>
<feature type="chain" id="PRO_5004210036" description="Glutathione hydrolase proenzyme" evidence="9">
    <location>
        <begin position="22"/>
        <end position="552"/>
    </location>
</feature>
<comment type="catalytic activity">
    <reaction evidence="1 8">
        <text>an S-substituted glutathione + H2O = an S-substituted L-cysteinylglycine + L-glutamate</text>
        <dbReference type="Rhea" id="RHEA:59468"/>
        <dbReference type="ChEBI" id="CHEBI:15377"/>
        <dbReference type="ChEBI" id="CHEBI:29985"/>
        <dbReference type="ChEBI" id="CHEBI:90779"/>
        <dbReference type="ChEBI" id="CHEBI:143103"/>
        <dbReference type="EC" id="3.4.19.13"/>
    </reaction>
</comment>
<gene>
    <name evidence="10" type="ordered locus">Adeh_3957</name>
</gene>
<evidence type="ECO:0000256" key="1">
    <source>
        <dbReference type="ARBA" id="ARBA00001049"/>
    </source>
</evidence>
<accession>Q2IGL0</accession>
<dbReference type="Pfam" id="PF01019">
    <property type="entry name" value="G_glu_transpept"/>
    <property type="match status" value="1"/>
</dbReference>
<dbReference type="EC" id="3.4.19.13" evidence="8"/>
<protein>
    <recommendedName>
        <fullName evidence="8">Glutathione hydrolase proenzyme</fullName>
        <ecNumber evidence="8">2.3.2.2</ecNumber>
        <ecNumber evidence="8">3.4.19.13</ecNumber>
    </recommendedName>
    <component>
        <recommendedName>
            <fullName evidence="8">Glutathione hydrolase large chain</fullName>
        </recommendedName>
    </component>
    <component>
        <recommendedName>
            <fullName evidence="8">Glutathione hydrolase small chain</fullName>
        </recommendedName>
    </component>
</protein>
<dbReference type="InterPro" id="IPR055262">
    <property type="entry name" value="GGT_CS"/>
</dbReference>
<dbReference type="PRINTS" id="PR01210">
    <property type="entry name" value="GGTRANSPTASE"/>
</dbReference>
<dbReference type="HOGENOM" id="CLU_014813_0_3_7"/>
<keyword evidence="8 10" id="KW-0808">Transferase</keyword>